<name>G0VCY9_NAUCA</name>
<feature type="transmembrane region" description="Helical" evidence="7">
    <location>
        <begin position="523"/>
        <end position="545"/>
    </location>
</feature>
<dbReference type="Gene3D" id="1.20.1250.20">
    <property type="entry name" value="MFS general substrate transporter like domains"/>
    <property type="match status" value="1"/>
</dbReference>
<dbReference type="InterPro" id="IPR011701">
    <property type="entry name" value="MFS"/>
</dbReference>
<evidence type="ECO:0000256" key="2">
    <source>
        <dbReference type="ARBA" id="ARBA00022448"/>
    </source>
</evidence>
<comment type="subcellular location">
    <subcellularLocation>
        <location evidence="1">Membrane</location>
        <topology evidence="1">Multi-pass membrane protein</topology>
    </subcellularLocation>
</comment>
<dbReference type="InParanoid" id="G0VCY9"/>
<dbReference type="OrthoDB" id="440553at2759"/>
<evidence type="ECO:0000259" key="8">
    <source>
        <dbReference type="PROSITE" id="PS50850"/>
    </source>
</evidence>
<evidence type="ECO:0000256" key="4">
    <source>
        <dbReference type="ARBA" id="ARBA00022989"/>
    </source>
</evidence>
<dbReference type="OMA" id="NWNYRRR"/>
<feature type="domain" description="Major facilitator superfamily (MFS) profile" evidence="8">
    <location>
        <begin position="83"/>
        <end position="548"/>
    </location>
</feature>
<accession>G0VCY9</accession>
<dbReference type="InterPro" id="IPR036259">
    <property type="entry name" value="MFS_trans_sf"/>
</dbReference>
<feature type="transmembrane region" description="Helical" evidence="7">
    <location>
        <begin position="237"/>
        <end position="257"/>
    </location>
</feature>
<dbReference type="SUPFAM" id="SSF103473">
    <property type="entry name" value="MFS general substrate transporter"/>
    <property type="match status" value="1"/>
</dbReference>
<comment type="similarity">
    <text evidence="6">Belongs to the major facilitator superfamily. CAR1 family.</text>
</comment>
<evidence type="ECO:0000313" key="9">
    <source>
        <dbReference type="EMBL" id="CCC69350.1"/>
    </source>
</evidence>
<evidence type="ECO:0000256" key="3">
    <source>
        <dbReference type="ARBA" id="ARBA00022692"/>
    </source>
</evidence>
<dbReference type="GO" id="GO:0005886">
    <property type="term" value="C:plasma membrane"/>
    <property type="evidence" value="ECO:0007669"/>
    <property type="project" value="UniProtKB-ARBA"/>
</dbReference>
<evidence type="ECO:0000256" key="7">
    <source>
        <dbReference type="SAM" id="Phobius"/>
    </source>
</evidence>
<dbReference type="CDD" id="cd17323">
    <property type="entry name" value="MFS_Tpo1_MDR_like"/>
    <property type="match status" value="1"/>
</dbReference>
<feature type="transmembrane region" description="Helical" evidence="7">
    <location>
        <begin position="82"/>
        <end position="103"/>
    </location>
</feature>
<keyword evidence="2" id="KW-0813">Transport</keyword>
<feature type="transmembrane region" description="Helical" evidence="7">
    <location>
        <begin position="458"/>
        <end position="487"/>
    </location>
</feature>
<evidence type="ECO:0000256" key="5">
    <source>
        <dbReference type="ARBA" id="ARBA00023136"/>
    </source>
</evidence>
<dbReference type="KEGG" id="ncs:NCAS_0C03600"/>
<feature type="transmembrane region" description="Helical" evidence="7">
    <location>
        <begin position="148"/>
        <end position="165"/>
    </location>
</feature>
<proteinExistence type="inferred from homology"/>
<dbReference type="AlphaFoldDB" id="G0VCY9"/>
<evidence type="ECO:0000256" key="1">
    <source>
        <dbReference type="ARBA" id="ARBA00004141"/>
    </source>
</evidence>
<dbReference type="RefSeq" id="XP_003675715.1">
    <property type="nucleotide sequence ID" value="XM_003675667.1"/>
</dbReference>
<dbReference type="Proteomes" id="UP000001640">
    <property type="component" value="Chromosome 3"/>
</dbReference>
<dbReference type="HOGENOM" id="CLU_008455_8_4_1"/>
<reference key="2">
    <citation type="submission" date="2011-08" db="EMBL/GenBank/DDBJ databases">
        <title>Genome sequence of Naumovozyma castellii.</title>
        <authorList>
            <person name="Gordon J.L."/>
            <person name="Armisen D."/>
            <person name="Proux-Wera E."/>
            <person name="OhEigeartaigh S.S."/>
            <person name="Byrne K.P."/>
            <person name="Wolfe K.H."/>
        </authorList>
    </citation>
    <scope>NUCLEOTIDE SEQUENCE</scope>
    <source>
        <strain>Type strain:CBS 4309</strain>
    </source>
</reference>
<evidence type="ECO:0000256" key="6">
    <source>
        <dbReference type="ARBA" id="ARBA00038347"/>
    </source>
</evidence>
<feature type="transmembrane region" description="Helical" evidence="7">
    <location>
        <begin position="499"/>
        <end position="517"/>
    </location>
</feature>
<keyword evidence="10" id="KW-1185">Reference proteome</keyword>
<protein>
    <recommendedName>
        <fullName evidence="8">Major facilitator superfamily (MFS) profile domain-containing protein</fullName>
    </recommendedName>
</protein>
<organism evidence="9 10">
    <name type="scientific">Naumovozyma castellii</name>
    <name type="common">Yeast</name>
    <name type="synonym">Saccharomyces castellii</name>
    <dbReference type="NCBI Taxonomy" id="27288"/>
    <lineage>
        <taxon>Eukaryota</taxon>
        <taxon>Fungi</taxon>
        <taxon>Dikarya</taxon>
        <taxon>Ascomycota</taxon>
        <taxon>Saccharomycotina</taxon>
        <taxon>Saccharomycetes</taxon>
        <taxon>Saccharomycetales</taxon>
        <taxon>Saccharomycetaceae</taxon>
        <taxon>Naumovozyma</taxon>
    </lineage>
</organism>
<keyword evidence="5 7" id="KW-0472">Membrane</keyword>
<keyword evidence="4 7" id="KW-1133">Transmembrane helix</keyword>
<gene>
    <name evidence="9" type="primary">NCAS0C03600</name>
    <name evidence="9" type="ordered locus">NCAS_0C03600</name>
</gene>
<keyword evidence="3 7" id="KW-0812">Transmembrane</keyword>
<dbReference type="InterPro" id="IPR020846">
    <property type="entry name" value="MFS_dom"/>
</dbReference>
<dbReference type="EMBL" id="HE576754">
    <property type="protein sequence ID" value="CCC69350.1"/>
    <property type="molecule type" value="Genomic_DNA"/>
</dbReference>
<sequence>MTGSEMAKDKKQEIEITQNLKDYDYIDAQSEQSSILSYNKPVHIHETSATADLCKTQSNKKDEPNLDNAVPYSRFGSSEKTILVLQCAFTGFFSTIAGAIYYPVLSEIEEIFHISEESVNITVVVYFIFQGISPSIMGGLADTMGRRPIVLCSIAVYFCACIGLACCQTYPQIVVLRCLQAAGISPVIAINSGIMGDITTRAERGGFVGYVSGFQVMGSAFGALIGAGISSTWSWRAIFWFLAIGSGICLIISFIILPETKRTIVGNGSIIPKSKLNRAPSLMVPYLRKKLHLDNPDWETMEPKIHLNFFAPFGILKNTEVFILLFVSGLQFATYTTHQTALSTVLSSKYHLTVAKIGLCYLPSGICTLISVVTSGRYLNWTYRRQIARHQTWLKEQEAILLEQYNNDIVEVKDIMENNPKYTFNIFKARLQPAFFTLILSASGFCAFGWCLSVKAPLAAVLVTSGFGSLFSNCILTFSTTLVVDLFPTKASTATGCLNLFRCIISAIYIGCLSRMADSMTYGGVFTFMSALAAVSSTLLFIPVGNGKKLALKRRKQEQKALQPKQEKDSAV</sequence>
<dbReference type="PANTHER" id="PTHR23502:SF51">
    <property type="entry name" value="QUINIDINE RESISTANCE PROTEIN 1-RELATED"/>
    <property type="match status" value="1"/>
</dbReference>
<feature type="transmembrane region" description="Helical" evidence="7">
    <location>
        <begin position="207"/>
        <end position="231"/>
    </location>
</feature>
<evidence type="ECO:0000313" key="10">
    <source>
        <dbReference type="Proteomes" id="UP000001640"/>
    </source>
</evidence>
<dbReference type="FunCoup" id="G0VCY9">
    <property type="interactions" value="77"/>
</dbReference>
<feature type="transmembrane region" description="Helical" evidence="7">
    <location>
        <begin position="123"/>
        <end position="141"/>
    </location>
</feature>
<dbReference type="Pfam" id="PF07690">
    <property type="entry name" value="MFS_1"/>
    <property type="match status" value="1"/>
</dbReference>
<dbReference type="eggNOG" id="KOG0255">
    <property type="taxonomic scope" value="Eukaryota"/>
</dbReference>
<feature type="transmembrane region" description="Helical" evidence="7">
    <location>
        <begin position="434"/>
        <end position="452"/>
    </location>
</feature>
<dbReference type="GO" id="GO:0022857">
    <property type="term" value="F:transmembrane transporter activity"/>
    <property type="evidence" value="ECO:0007669"/>
    <property type="project" value="InterPro"/>
</dbReference>
<dbReference type="GeneID" id="96902932"/>
<feature type="transmembrane region" description="Helical" evidence="7">
    <location>
        <begin position="171"/>
        <end position="195"/>
    </location>
</feature>
<reference evidence="9 10" key="1">
    <citation type="journal article" date="2011" name="Proc. Natl. Acad. Sci. U.S.A.">
        <title>Evolutionary erosion of yeast sex chromosomes by mating-type switching accidents.</title>
        <authorList>
            <person name="Gordon J.L."/>
            <person name="Armisen D."/>
            <person name="Proux-Wera E."/>
            <person name="Oheigeartaigh S.S."/>
            <person name="Byrne K.P."/>
            <person name="Wolfe K.H."/>
        </authorList>
    </citation>
    <scope>NUCLEOTIDE SEQUENCE [LARGE SCALE GENOMIC DNA]</scope>
    <source>
        <strain evidence="10">ATCC 76901 / BCRC 22586 / CBS 4309 / NBRC 1992 / NRRL Y-12630</strain>
    </source>
</reference>
<dbReference type="PROSITE" id="PS50850">
    <property type="entry name" value="MFS"/>
    <property type="match status" value="1"/>
</dbReference>
<dbReference type="PANTHER" id="PTHR23502">
    <property type="entry name" value="MAJOR FACILITATOR SUPERFAMILY"/>
    <property type="match status" value="1"/>
</dbReference>